<reference evidence="1 2" key="1">
    <citation type="submission" date="2019-08" db="EMBL/GenBank/DDBJ databases">
        <title>Pedobacter sp. nov., isolated from Han river, South Korea.</title>
        <authorList>
            <person name="Lee D.-H."/>
            <person name="Kim Y.-S."/>
            <person name="Hwang E.-M."/>
            <person name="Le Tran T.C."/>
            <person name="Cha C.-J."/>
        </authorList>
    </citation>
    <scope>NUCLEOTIDE SEQUENCE [LARGE SCALE GENOMIC DNA]</scope>
    <source>
        <strain evidence="1 2">CJ43</strain>
    </source>
</reference>
<dbReference type="PANTHER" id="PTHR32182:SF0">
    <property type="entry name" value="DNA REPLICATION AND REPAIR PROTEIN RECF"/>
    <property type="match status" value="1"/>
</dbReference>
<dbReference type="AlphaFoldDB" id="A0A5C0VHV0"/>
<protein>
    <recommendedName>
        <fullName evidence="3">AAA domain-containing protein</fullName>
    </recommendedName>
</protein>
<evidence type="ECO:0008006" key="3">
    <source>
        <dbReference type="Google" id="ProtNLM"/>
    </source>
</evidence>
<dbReference type="GO" id="GO:0000731">
    <property type="term" value="P:DNA synthesis involved in DNA repair"/>
    <property type="evidence" value="ECO:0007669"/>
    <property type="project" value="TreeGrafter"/>
</dbReference>
<dbReference type="KEGG" id="pej:FYC62_05875"/>
<dbReference type="InterPro" id="IPR027417">
    <property type="entry name" value="P-loop_NTPase"/>
</dbReference>
<name>A0A5C0VHV0_9SPHI</name>
<proteinExistence type="predicted"/>
<organism evidence="1 2">
    <name type="scientific">Pedobacter aquae</name>
    <dbReference type="NCBI Taxonomy" id="2605747"/>
    <lineage>
        <taxon>Bacteria</taxon>
        <taxon>Pseudomonadati</taxon>
        <taxon>Bacteroidota</taxon>
        <taxon>Sphingobacteriia</taxon>
        <taxon>Sphingobacteriales</taxon>
        <taxon>Sphingobacteriaceae</taxon>
        <taxon>Pedobacter</taxon>
    </lineage>
</organism>
<gene>
    <name evidence="1" type="ORF">FYC62_05875</name>
</gene>
<sequence length="758" mass="85987">MNFSQDKNITLIYAENGNGKSSIADALACLCTDGAGSLDDKSNKDYSFLKSLGASNSDLLIELKTDAQTFKATLSANSNKIIKNPTDGLPKVKALRRAQITSFIEDTPSARYKVLSSFIDVSNIQKSEGELKKLITTLDKELGQNRKSLLDANNTLTDIWNKEEKPLGNFKDWVQSEIKKNNSKLAEDLKENNSVLQKWSSLQSVVSSIKTENAKYVTAKNNFLEAEKKLKEYQLKNPNSETDLLSVLNETRKFLTAKTEVDKCPVCEKDNDKQELLKNVDGRIAKMQELNKLTQAINSSKVERDKLYNRLQGQIEPFNTQLIGFKNSAVKLPDFEFTNKLSEILETNTTKENYKLFNDVSLKLTTEVEKLSKHNQTVNKSVVLHNSIKSNYESILKLTKKCSELDKLFNQAKAALGILEDTRKKFIDSELVSISDEVETMYQEIHPNEGLGNVKLFLNHTFQSSLNLSANFHTESNITPQSVYSESHLDTLGLCIFIALAKKESNKDVILILDDVVMSVDERHLDRIISLIHNEAKNFAHVFISTHYRPWRERYRNNRAPNLNIQFLELRGWSMERGITIAKPQLVLDEIKYYLSSPEFFHRENLSGATGRFLEAILDFLSFNFQSRLKRKPGNDYTLSELLDCLSKDLLKVLKVQRMARLEDGKFCNNNVDDEIFLKPVIDEIKNLKAIRNQVGAHFTFDGALVSDSDIEDFAKSTIKLADLLVCPINGTLPDRNKSGSYWETKSGAIRLFPLIEP</sequence>
<dbReference type="PANTHER" id="PTHR32182">
    <property type="entry name" value="DNA REPLICATION AND REPAIR PROTEIN RECF"/>
    <property type="match status" value="1"/>
</dbReference>
<dbReference type="SUPFAM" id="SSF52540">
    <property type="entry name" value="P-loop containing nucleoside triphosphate hydrolases"/>
    <property type="match status" value="1"/>
</dbReference>
<accession>A0A5C0VHV0</accession>
<dbReference type="GO" id="GO:0006302">
    <property type="term" value="P:double-strand break repair"/>
    <property type="evidence" value="ECO:0007669"/>
    <property type="project" value="TreeGrafter"/>
</dbReference>
<evidence type="ECO:0000313" key="1">
    <source>
        <dbReference type="EMBL" id="QEK51251.1"/>
    </source>
</evidence>
<dbReference type="Gene3D" id="3.40.50.300">
    <property type="entry name" value="P-loop containing nucleotide triphosphate hydrolases"/>
    <property type="match status" value="2"/>
</dbReference>
<dbReference type="EMBL" id="CP043329">
    <property type="protein sequence ID" value="QEK51251.1"/>
    <property type="molecule type" value="Genomic_DNA"/>
</dbReference>
<keyword evidence="2" id="KW-1185">Reference proteome</keyword>
<dbReference type="Proteomes" id="UP000323653">
    <property type="component" value="Chromosome"/>
</dbReference>
<evidence type="ECO:0000313" key="2">
    <source>
        <dbReference type="Proteomes" id="UP000323653"/>
    </source>
</evidence>